<keyword evidence="4" id="KW-1003">Cell membrane</keyword>
<sequence>MILSGLYGILLVVMGAVIPLTDTFVEPESGYVFEGFYIYLYSVSIAFLIYVYVYLLRRNRLKTEFLTRTLSRSMSWTKAWARSWAKGEAADGKNKRRRHISMDTNHHTGSFYLRLGAVGFGIGSMIHSGLHFGQYFQVYDGPAYCTDLIQAFKPLLHLMFTFIQLYLIFMNSKLRIHRYRTLARFGLMHMCATNICVWFRSIVVETLHVIHQQHDEHHDVTGHSIHEVQVFTNGYSANETTYNSSGFHGRKLHAVSLGQGTGNNSCRWSDMMGRAVESAGPYLYPCTIEYSLMCAGILYVMWTNVGERQNKVRTDSDAEEEEEDLRSHQRMSVDCAGSSRGLFLGILITVGVIISIIAFYVLINQRNQPLHLSAIVLTHMSETIVYLVTTIALCLAVMRMKELHFHAERKSDLEDTLILISYTGLLGFATFSLTAAFMRASDVRSWLTMISSLAMVIQATLQTIFILCGDRLSAASSSQERKKPGREFVTFLLLSNFAMWALNTFETQTPEHNPIQVEVYGHDAWAIFTHVSVPLGIYFRFHSTVCLSNIWKNAWKVRKHM</sequence>
<evidence type="ECO:0000256" key="4">
    <source>
        <dbReference type="ARBA" id="ARBA00022475"/>
    </source>
</evidence>
<dbReference type="PANTHER" id="PTHR21522">
    <property type="entry name" value="PROTON CHANNEL OTOP"/>
    <property type="match status" value="1"/>
</dbReference>
<evidence type="ECO:0000256" key="3">
    <source>
        <dbReference type="ARBA" id="ARBA00022448"/>
    </source>
</evidence>
<evidence type="ECO:0000256" key="11">
    <source>
        <dbReference type="SAM" id="Phobius"/>
    </source>
</evidence>
<dbReference type="KEGG" id="lgi:LOTGIDRAFT_221019"/>
<comment type="similarity">
    <text evidence="2">Belongs to the otopetrin family.</text>
</comment>
<evidence type="ECO:0000256" key="5">
    <source>
        <dbReference type="ARBA" id="ARBA00022692"/>
    </source>
</evidence>
<feature type="transmembrane region" description="Helical" evidence="11">
    <location>
        <begin position="525"/>
        <end position="551"/>
    </location>
</feature>
<evidence type="ECO:0000256" key="1">
    <source>
        <dbReference type="ARBA" id="ARBA00004651"/>
    </source>
</evidence>
<dbReference type="OMA" id="HATTCWI"/>
<dbReference type="RefSeq" id="XP_009063314.1">
    <property type="nucleotide sequence ID" value="XM_009065066.1"/>
</dbReference>
<keyword evidence="3" id="KW-0813">Transport</keyword>
<protein>
    <recommendedName>
        <fullName evidence="14">Otopetrin</fullName>
    </recommendedName>
</protein>
<feature type="transmembrane region" description="Helical" evidence="11">
    <location>
        <begin position="181"/>
        <end position="200"/>
    </location>
</feature>
<evidence type="ECO:0000313" key="13">
    <source>
        <dbReference type="Proteomes" id="UP000030746"/>
    </source>
</evidence>
<evidence type="ECO:0000313" key="12">
    <source>
        <dbReference type="EMBL" id="ESO86069.1"/>
    </source>
</evidence>
<dbReference type="EMBL" id="KB203188">
    <property type="protein sequence ID" value="ESO86069.1"/>
    <property type="molecule type" value="Genomic_DNA"/>
</dbReference>
<gene>
    <name evidence="12" type="ORF">LOTGIDRAFT_221019</name>
</gene>
<keyword evidence="8" id="KW-0406">Ion transport</keyword>
<name>V4BAS2_LOTGI</name>
<feature type="transmembrane region" description="Helical" evidence="11">
    <location>
        <begin position="419"/>
        <end position="440"/>
    </location>
</feature>
<feature type="transmembrane region" description="Helical" evidence="11">
    <location>
        <begin position="35"/>
        <end position="55"/>
    </location>
</feature>
<dbReference type="GO" id="GO:0015252">
    <property type="term" value="F:proton channel activity"/>
    <property type="evidence" value="ECO:0007669"/>
    <property type="project" value="InterPro"/>
</dbReference>
<keyword evidence="7 11" id="KW-1133">Transmembrane helix</keyword>
<keyword evidence="10" id="KW-0407">Ion channel</keyword>
<feature type="transmembrane region" description="Helical" evidence="11">
    <location>
        <begin position="282"/>
        <end position="302"/>
    </location>
</feature>
<dbReference type="OrthoDB" id="6429739at2759"/>
<keyword evidence="13" id="KW-1185">Reference proteome</keyword>
<proteinExistence type="inferred from homology"/>
<evidence type="ECO:0000256" key="10">
    <source>
        <dbReference type="ARBA" id="ARBA00023303"/>
    </source>
</evidence>
<reference evidence="12 13" key="1">
    <citation type="journal article" date="2013" name="Nature">
        <title>Insights into bilaterian evolution from three spiralian genomes.</title>
        <authorList>
            <person name="Simakov O."/>
            <person name="Marletaz F."/>
            <person name="Cho S.J."/>
            <person name="Edsinger-Gonzales E."/>
            <person name="Havlak P."/>
            <person name="Hellsten U."/>
            <person name="Kuo D.H."/>
            <person name="Larsson T."/>
            <person name="Lv J."/>
            <person name="Arendt D."/>
            <person name="Savage R."/>
            <person name="Osoegawa K."/>
            <person name="de Jong P."/>
            <person name="Grimwood J."/>
            <person name="Chapman J.A."/>
            <person name="Shapiro H."/>
            <person name="Aerts A."/>
            <person name="Otillar R.P."/>
            <person name="Terry A.Y."/>
            <person name="Boore J.L."/>
            <person name="Grigoriev I.V."/>
            <person name="Lindberg D.R."/>
            <person name="Seaver E.C."/>
            <person name="Weisblat D.A."/>
            <person name="Putnam N.H."/>
            <person name="Rokhsar D.S."/>
        </authorList>
    </citation>
    <scope>NUCLEOTIDE SEQUENCE [LARGE SCALE GENOMIC DNA]</scope>
</reference>
<dbReference type="HOGENOM" id="CLU_011508_3_0_1"/>
<keyword evidence="9 11" id="KW-0472">Membrane</keyword>
<evidence type="ECO:0000256" key="2">
    <source>
        <dbReference type="ARBA" id="ARBA00006513"/>
    </source>
</evidence>
<feature type="transmembrane region" description="Helical" evidence="11">
    <location>
        <begin position="446"/>
        <end position="467"/>
    </location>
</feature>
<comment type="subcellular location">
    <subcellularLocation>
        <location evidence="1">Cell membrane</location>
        <topology evidence="1">Multi-pass membrane protein</topology>
    </subcellularLocation>
</comment>
<feature type="transmembrane region" description="Helical" evidence="11">
    <location>
        <begin position="375"/>
        <end position="398"/>
    </location>
</feature>
<dbReference type="Pfam" id="PF03189">
    <property type="entry name" value="Otopetrin"/>
    <property type="match status" value="1"/>
</dbReference>
<evidence type="ECO:0008006" key="14">
    <source>
        <dbReference type="Google" id="ProtNLM"/>
    </source>
</evidence>
<organism evidence="12 13">
    <name type="scientific">Lottia gigantea</name>
    <name type="common">Giant owl limpet</name>
    <dbReference type="NCBI Taxonomy" id="225164"/>
    <lineage>
        <taxon>Eukaryota</taxon>
        <taxon>Metazoa</taxon>
        <taxon>Spiralia</taxon>
        <taxon>Lophotrochozoa</taxon>
        <taxon>Mollusca</taxon>
        <taxon>Gastropoda</taxon>
        <taxon>Patellogastropoda</taxon>
        <taxon>Lottioidea</taxon>
        <taxon>Lottiidae</taxon>
        <taxon>Lottia</taxon>
    </lineage>
</organism>
<feature type="transmembrane region" description="Helical" evidence="11">
    <location>
        <begin position="150"/>
        <end position="169"/>
    </location>
</feature>
<evidence type="ECO:0000256" key="8">
    <source>
        <dbReference type="ARBA" id="ARBA00023065"/>
    </source>
</evidence>
<feature type="transmembrane region" description="Helical" evidence="11">
    <location>
        <begin position="488"/>
        <end position="505"/>
    </location>
</feature>
<feature type="transmembrane region" description="Helical" evidence="11">
    <location>
        <begin position="341"/>
        <end position="363"/>
    </location>
</feature>
<dbReference type="GeneID" id="20246971"/>
<evidence type="ECO:0000256" key="7">
    <source>
        <dbReference type="ARBA" id="ARBA00022989"/>
    </source>
</evidence>
<accession>V4BAS2</accession>
<feature type="transmembrane region" description="Helical" evidence="11">
    <location>
        <begin position="111"/>
        <end position="130"/>
    </location>
</feature>
<dbReference type="InterPro" id="IPR004878">
    <property type="entry name" value="Otopetrin"/>
</dbReference>
<dbReference type="GO" id="GO:0005886">
    <property type="term" value="C:plasma membrane"/>
    <property type="evidence" value="ECO:0007669"/>
    <property type="project" value="UniProtKB-SubCell"/>
</dbReference>
<keyword evidence="5 11" id="KW-0812">Transmembrane</keyword>
<dbReference type="AlphaFoldDB" id="V4BAS2"/>
<evidence type="ECO:0000256" key="9">
    <source>
        <dbReference type="ARBA" id="ARBA00023136"/>
    </source>
</evidence>
<evidence type="ECO:0000256" key="6">
    <source>
        <dbReference type="ARBA" id="ARBA00022781"/>
    </source>
</evidence>
<dbReference type="Proteomes" id="UP000030746">
    <property type="component" value="Unassembled WGS sequence"/>
</dbReference>
<dbReference type="PANTHER" id="PTHR21522:SF32">
    <property type="entry name" value="OTOPETRIN-2"/>
    <property type="match status" value="1"/>
</dbReference>
<keyword evidence="6" id="KW-0375">Hydrogen ion transport</keyword>
<dbReference type="CTD" id="20246971"/>